<reference evidence="2 3" key="1">
    <citation type="submission" date="2009-02" db="EMBL/GenBank/DDBJ databases">
        <title>Vibrio splendidus str. LGP32 complete genome.</title>
        <authorList>
            <person name="Mazel D."/>
            <person name="Le Roux F."/>
        </authorList>
    </citation>
    <scope>NUCLEOTIDE SEQUENCE [LARGE SCALE GENOMIC DNA]</scope>
    <source>
        <strain evidence="2 3">LGP32</strain>
    </source>
</reference>
<accession>B7VNN0</accession>
<gene>
    <name evidence="2" type="ordered locus">VS_1443</name>
</gene>
<dbReference type="EMBL" id="FM954972">
    <property type="protein sequence ID" value="CAV18606.1"/>
    <property type="molecule type" value="Genomic_DNA"/>
</dbReference>
<evidence type="ECO:0000313" key="3">
    <source>
        <dbReference type="Proteomes" id="UP000009100"/>
    </source>
</evidence>
<dbReference type="KEGG" id="vsp:VS_1443"/>
<dbReference type="eggNOG" id="ENOG5032SI3">
    <property type="taxonomic scope" value="Bacteria"/>
</dbReference>
<evidence type="ECO:0000313" key="2">
    <source>
        <dbReference type="EMBL" id="CAV18606.1"/>
    </source>
</evidence>
<dbReference type="STRING" id="575788.VS_1443"/>
<proteinExistence type="predicted"/>
<dbReference type="Proteomes" id="UP000009100">
    <property type="component" value="Chromosome 1"/>
</dbReference>
<feature type="domain" description="Antitoxin SocA-like Panacea" evidence="1">
    <location>
        <begin position="26"/>
        <end position="128"/>
    </location>
</feature>
<dbReference type="InterPro" id="IPR025272">
    <property type="entry name" value="SocA_Panacea"/>
</dbReference>
<dbReference type="HOGENOM" id="CLU_141088_0_0_6"/>
<protein>
    <recommendedName>
        <fullName evidence="1">Antitoxin SocA-like Panacea domain-containing protein</fullName>
    </recommendedName>
</protein>
<dbReference type="AlphaFoldDB" id="B7VNN0"/>
<name>B7VNN0_VIBA3</name>
<organism evidence="2 3">
    <name type="scientific">Vibrio atlanticus (strain LGP32)</name>
    <name type="common">Vibrio splendidus (strain Mel32)</name>
    <dbReference type="NCBI Taxonomy" id="575788"/>
    <lineage>
        <taxon>Bacteria</taxon>
        <taxon>Pseudomonadati</taxon>
        <taxon>Pseudomonadota</taxon>
        <taxon>Gammaproteobacteria</taxon>
        <taxon>Vibrionales</taxon>
        <taxon>Vibrionaceae</taxon>
        <taxon>Vibrio</taxon>
    </lineage>
</organism>
<evidence type="ECO:0000259" key="1">
    <source>
        <dbReference type="Pfam" id="PF13274"/>
    </source>
</evidence>
<sequence>MNELSNIVAYLCHTYPHKHELSKARLTKLVYLADWYSALVDDQQITDIRWHFNHYGPYVDDVTTSISGNPDFAILNEQTMYGSTKYLIKYVGNLNINVLSERTRQILDAVINNTKQLYFNDFIDYVYSTYPVESKERYSDFDLVTLAREYKHNQPQSQ</sequence>
<dbReference type="Pfam" id="PF13274">
    <property type="entry name" value="SocA_Panacea"/>
    <property type="match status" value="1"/>
</dbReference>